<dbReference type="InParanoid" id="A0A077ZZI7"/>
<dbReference type="Pfam" id="PF12796">
    <property type="entry name" value="Ank_2"/>
    <property type="match status" value="1"/>
</dbReference>
<evidence type="ECO:0000256" key="1">
    <source>
        <dbReference type="ARBA" id="ARBA00022737"/>
    </source>
</evidence>
<name>A0A077ZZI7_STYLE</name>
<evidence type="ECO:0000256" key="4">
    <source>
        <dbReference type="SAM" id="Coils"/>
    </source>
</evidence>
<dbReference type="SMART" id="SM00248">
    <property type="entry name" value="ANK"/>
    <property type="match status" value="6"/>
</dbReference>
<proteinExistence type="predicted"/>
<dbReference type="SUPFAM" id="SSF48403">
    <property type="entry name" value="Ankyrin repeat"/>
    <property type="match status" value="1"/>
</dbReference>
<gene>
    <name evidence="6" type="primary">Contig19567.g20747</name>
    <name evidence="6" type="ORF">STYLEM_4318</name>
</gene>
<dbReference type="EMBL" id="CCKQ01004181">
    <property type="protein sequence ID" value="CDW75331.1"/>
    <property type="molecule type" value="Genomic_DNA"/>
</dbReference>
<dbReference type="Gene3D" id="1.25.40.20">
    <property type="entry name" value="Ankyrin repeat-containing domain"/>
    <property type="match status" value="1"/>
</dbReference>
<dbReference type="PANTHER" id="PTHR24198:SF165">
    <property type="entry name" value="ANKYRIN REPEAT-CONTAINING PROTEIN-RELATED"/>
    <property type="match status" value="1"/>
</dbReference>
<evidence type="ECO:0000256" key="5">
    <source>
        <dbReference type="SAM" id="MobiDB-lite"/>
    </source>
</evidence>
<accession>A0A077ZZI7</accession>
<feature type="region of interest" description="Disordered" evidence="5">
    <location>
        <begin position="812"/>
        <end position="880"/>
    </location>
</feature>
<evidence type="ECO:0000313" key="7">
    <source>
        <dbReference type="Proteomes" id="UP000039865"/>
    </source>
</evidence>
<dbReference type="PROSITE" id="PS50088">
    <property type="entry name" value="ANK_REPEAT"/>
    <property type="match status" value="1"/>
</dbReference>
<evidence type="ECO:0000313" key="6">
    <source>
        <dbReference type="EMBL" id="CDW75331.1"/>
    </source>
</evidence>
<dbReference type="InterPro" id="IPR002110">
    <property type="entry name" value="Ankyrin_rpt"/>
</dbReference>
<sequence>MLLECIELNNYEKISQTGIYKDLKLDINFEFTPAKYGFSQVMLQLASKGIDIFNTSANGLNALHLAAAQNFPDVIMTLISFDFPINETTNQGLTALAIATFKQHHQSLQLKDNIAAKILIDNKAVLFYEDIEKRKASPILLAVKNQLLNILEMINSRAPGLIFQSIFPNNQNPLQYAALNSLDEIVSYLSVISSRIQLDEEDENGMNAFLYYLSRDNYEMCNKLIFRGADVNHVYIRNGGKTPIIMMVQLKNDVAIKFLLDKNANPHICFGADKLDACDLAKQNGLEKRFYIFQKCDGQTKILNDKIYEDKGEFQPPAEIFSKNQQIIDKQTKQTQPNESREKALNQGRPVEKVQTQDEILSQLLQKNQEMNDDIQPLQSEINLASYENSGPSIPRFNYPSDMSREQVLAFEADRLKRQVEFIELEKKRELQLKQNKEQLKVQQRIMLEELQRLDERMIQSHDNYAEVENREMYLFEEKIKNYKLKREQDKNDLILLQQQIQKKQLEREEISKQERLIKLEEEQAFQVLTEKVEQKRQEILGFQEVLQRNVVLQNKKEVEIEDQRKEVFMKYLQMRKKIDYEQVQQEANHLRKEVENDFLEREIQDRIRRAKLQLELQVDQVDTNALKLDNDIQIAKVKRAAPETLNKIQENLTISDWSQEEGLWETYKEKMRQQELAQQQQMNQKMPDFSRIERYLSEHQFDLDVNFGKLNQKEHNKTGQSFGKKSNTNTKSEYKPTKQITIYEEMRLAEEMISQLSSKIKSFGSKKPQSSNRLRQTTDNTKLMSKAFNRNQTQGGKQPRRQNSQSTLISMNQNNRRFQTDAKTVPTSPNRSPMSSHLNRSEINSFIRNHKQIESEKQYERQRSNLRSQKTSPSRPVFR</sequence>
<feature type="compositionally biased region" description="Polar residues" evidence="5">
    <location>
        <begin position="866"/>
        <end position="880"/>
    </location>
</feature>
<protein>
    <submittedName>
        <fullName evidence="6">Ankyrin repeat-containing protein</fullName>
    </submittedName>
</protein>
<feature type="repeat" description="ANK" evidence="3">
    <location>
        <begin position="58"/>
        <end position="90"/>
    </location>
</feature>
<dbReference type="InterPro" id="IPR036770">
    <property type="entry name" value="Ankyrin_rpt-contain_sf"/>
</dbReference>
<organism evidence="6 7">
    <name type="scientific">Stylonychia lemnae</name>
    <name type="common">Ciliate</name>
    <dbReference type="NCBI Taxonomy" id="5949"/>
    <lineage>
        <taxon>Eukaryota</taxon>
        <taxon>Sar</taxon>
        <taxon>Alveolata</taxon>
        <taxon>Ciliophora</taxon>
        <taxon>Intramacronucleata</taxon>
        <taxon>Spirotrichea</taxon>
        <taxon>Stichotrichia</taxon>
        <taxon>Sporadotrichida</taxon>
        <taxon>Oxytrichidae</taxon>
        <taxon>Stylonychinae</taxon>
        <taxon>Stylonychia</taxon>
    </lineage>
</organism>
<feature type="region of interest" description="Disordered" evidence="5">
    <location>
        <begin position="715"/>
        <end position="735"/>
    </location>
</feature>
<keyword evidence="1" id="KW-0677">Repeat</keyword>
<evidence type="ECO:0000256" key="3">
    <source>
        <dbReference type="PROSITE-ProRule" id="PRU00023"/>
    </source>
</evidence>
<feature type="compositionally biased region" description="Polar residues" evidence="5">
    <location>
        <begin position="719"/>
        <end position="732"/>
    </location>
</feature>
<reference evidence="6 7" key="1">
    <citation type="submission" date="2014-06" db="EMBL/GenBank/DDBJ databases">
        <authorList>
            <person name="Swart Estienne"/>
        </authorList>
    </citation>
    <scope>NUCLEOTIDE SEQUENCE [LARGE SCALE GENOMIC DNA]</scope>
    <source>
        <strain evidence="6 7">130c</strain>
    </source>
</reference>
<feature type="compositionally biased region" description="Polar residues" evidence="5">
    <location>
        <begin position="812"/>
        <end position="848"/>
    </location>
</feature>
<feature type="compositionally biased region" description="Basic and acidic residues" evidence="5">
    <location>
        <begin position="339"/>
        <end position="352"/>
    </location>
</feature>
<feature type="compositionally biased region" description="Basic and acidic residues" evidence="5">
    <location>
        <begin position="852"/>
        <end position="864"/>
    </location>
</feature>
<feature type="region of interest" description="Disordered" evidence="5">
    <location>
        <begin position="329"/>
        <end position="352"/>
    </location>
</feature>
<keyword evidence="7" id="KW-1185">Reference proteome</keyword>
<evidence type="ECO:0000256" key="2">
    <source>
        <dbReference type="ARBA" id="ARBA00023043"/>
    </source>
</evidence>
<dbReference type="AlphaFoldDB" id="A0A077ZZI7"/>
<dbReference type="Proteomes" id="UP000039865">
    <property type="component" value="Unassembled WGS sequence"/>
</dbReference>
<feature type="region of interest" description="Disordered" evidence="5">
    <location>
        <begin position="761"/>
        <end position="784"/>
    </location>
</feature>
<feature type="coiled-coil region" evidence="4">
    <location>
        <begin position="413"/>
        <end position="539"/>
    </location>
</feature>
<feature type="compositionally biased region" description="Polar residues" evidence="5">
    <location>
        <begin position="768"/>
        <end position="784"/>
    </location>
</feature>
<dbReference type="PANTHER" id="PTHR24198">
    <property type="entry name" value="ANKYRIN REPEAT AND PROTEIN KINASE DOMAIN-CONTAINING PROTEIN"/>
    <property type="match status" value="1"/>
</dbReference>
<keyword evidence="4" id="KW-0175">Coiled coil</keyword>
<keyword evidence="2 3" id="KW-0040">ANK repeat</keyword>